<feature type="compositionally biased region" description="Low complexity" evidence="1">
    <location>
        <begin position="1029"/>
        <end position="1045"/>
    </location>
</feature>
<dbReference type="STRING" id="7102.A0A2A4K9Q6"/>
<feature type="compositionally biased region" description="Low complexity" evidence="1">
    <location>
        <begin position="185"/>
        <end position="201"/>
    </location>
</feature>
<feature type="compositionally biased region" description="Polar residues" evidence="1">
    <location>
        <begin position="792"/>
        <end position="802"/>
    </location>
</feature>
<feature type="compositionally biased region" description="Polar residues" evidence="1">
    <location>
        <begin position="1088"/>
        <end position="1098"/>
    </location>
</feature>
<feature type="compositionally biased region" description="Polar residues" evidence="1">
    <location>
        <begin position="155"/>
        <end position="165"/>
    </location>
</feature>
<feature type="compositionally biased region" description="Low complexity" evidence="1">
    <location>
        <begin position="891"/>
        <end position="907"/>
    </location>
</feature>
<feature type="compositionally biased region" description="Low complexity" evidence="1">
    <location>
        <begin position="960"/>
        <end position="976"/>
    </location>
</feature>
<organism evidence="2">
    <name type="scientific">Heliothis virescens</name>
    <name type="common">Tobacco budworm moth</name>
    <dbReference type="NCBI Taxonomy" id="7102"/>
    <lineage>
        <taxon>Eukaryota</taxon>
        <taxon>Metazoa</taxon>
        <taxon>Ecdysozoa</taxon>
        <taxon>Arthropoda</taxon>
        <taxon>Hexapoda</taxon>
        <taxon>Insecta</taxon>
        <taxon>Pterygota</taxon>
        <taxon>Neoptera</taxon>
        <taxon>Endopterygota</taxon>
        <taxon>Lepidoptera</taxon>
        <taxon>Glossata</taxon>
        <taxon>Ditrysia</taxon>
        <taxon>Noctuoidea</taxon>
        <taxon>Noctuidae</taxon>
        <taxon>Heliothinae</taxon>
        <taxon>Heliothis</taxon>
    </lineage>
</organism>
<feature type="compositionally biased region" description="Polar residues" evidence="1">
    <location>
        <begin position="500"/>
        <end position="510"/>
    </location>
</feature>
<feature type="compositionally biased region" description="Polar residues" evidence="1">
    <location>
        <begin position="999"/>
        <end position="1009"/>
    </location>
</feature>
<feature type="region of interest" description="Disordered" evidence="1">
    <location>
        <begin position="1029"/>
        <end position="1124"/>
    </location>
</feature>
<accession>A0A2A4K9Q6</accession>
<dbReference type="AlphaFoldDB" id="A0A2A4K9Q6"/>
<feature type="compositionally biased region" description="Low complexity" evidence="1">
    <location>
        <begin position="116"/>
        <end position="132"/>
    </location>
</feature>
<feature type="compositionally biased region" description="Low complexity" evidence="1">
    <location>
        <begin position="461"/>
        <end position="477"/>
    </location>
</feature>
<feature type="region of interest" description="Disordered" evidence="1">
    <location>
        <begin position="1"/>
        <end position="173"/>
    </location>
</feature>
<feature type="region of interest" description="Disordered" evidence="1">
    <location>
        <begin position="254"/>
        <end position="311"/>
    </location>
</feature>
<feature type="compositionally biased region" description="Low complexity" evidence="1">
    <location>
        <begin position="753"/>
        <end position="769"/>
    </location>
</feature>
<feature type="compositionally biased region" description="Polar residues" evidence="1">
    <location>
        <begin position="293"/>
        <end position="303"/>
    </location>
</feature>
<evidence type="ECO:0000313" key="2">
    <source>
        <dbReference type="EMBL" id="PCG81025.1"/>
    </source>
</evidence>
<feature type="region of interest" description="Disordered" evidence="1">
    <location>
        <begin position="530"/>
        <end position="587"/>
    </location>
</feature>
<feature type="region of interest" description="Disordered" evidence="1">
    <location>
        <begin position="891"/>
        <end position="948"/>
    </location>
</feature>
<feature type="compositionally biased region" description="Polar residues" evidence="1">
    <location>
        <begin position="86"/>
        <end position="96"/>
    </location>
</feature>
<feature type="compositionally biased region" description="Low complexity" evidence="1">
    <location>
        <begin position="684"/>
        <end position="700"/>
    </location>
</feature>
<sequence>MSEDRHDLGQLNKSVESLSVSGCSTPTGRKMREPGQRNLQTSTFSISTRPPAARCASPASATCRPPPSPSAVSTILRPRPAEQEESLSVSGCSTPTGRKMREPGQRNLQTSTFSISTRPPAARCASPASATCRPPPSPSAVSTILRPRPAEQEESLSVSGCSTPTGRKMREPGQRNLQTSTFSISTRPPAARCASPASATCRPPPSPSAVSTILRPRPAEQEESLSVSGCSTPTGRKMREPGQRNLQTSTFSISTRPPAARCASPASATCRPPPSPSAVSTILRPRPAEQEESLSVSGCSTPTGRKMREPGQRNLQTSTFSISTRPPAARCASPASATCRPPPSPSAVSTILRPRPAEQEESLSVSGCSTPTGRKMREPGQRNLQTSTFSISTRPPAARCASPASATCRPPPSPSAVSTILRPRPAEQEESLSVSGCSTPTGRKMREPGQRNLQTSTFSISTRPPAARCASPASATCRPPPSPSAVSTILRPRPAEQEESLSVSGCSTPTGRKMREPGQRNLQTSTFSISTRPPAARCASPASATCRPPPSPSAVSTILRPRPAEQEESLSVSGCSTPTGRKMREPGQRNLQTSTFSISNLGQLNKRRACRCRAAARPPAARCASPASATCRPPPSPSAVSTILRPRPAEQEESLSVSGCSTPTGRKMREPGQRNLQTSTFSISTRPPAARCASPASATCRPPPSPSAVSTILRPRPAEQEESLSVSGCSTPTGRKMREPGQRNLQTSTFSISTRPPAARCASPASATCRPPPSPSAVSTILRPRPAEQEESLSVSGCSTPTGRKMREPGQRNLQTSTFSISTRPPAARCASPASATCRPPPSPSAVSTILRPRPAEQEESLSVSGCSTPTGRKMREPGQRNLQTSTFSISTRPPAARCASPASATCRPPPSPSAVSTILRPRPAEQEESLSVSGCSTPTGRKMREPGQRNLQTSTFSISTRPPAARCASPASATCRPPPSPSAVSTILRPRPAEQEESLSVSGCSTPTGRKMREPGQRNLQTSTFSISTRPPAARCASPASATCRPPPSPSAVSTILRPRPAEQEESLSVSGCSTPTGRKMREPGQRNLQTSTFSISKETEGLDTKTSVRVRNPPGGKSSGLW</sequence>
<protein>
    <submittedName>
        <fullName evidence="2">Uncharacterized protein</fullName>
    </submittedName>
</protein>
<feature type="region of interest" description="Disordered" evidence="1">
    <location>
        <begin position="822"/>
        <end position="879"/>
    </location>
</feature>
<comment type="caution">
    <text evidence="2">The sequence shown here is derived from an EMBL/GenBank/DDBJ whole genome shotgun (WGS) entry which is preliminary data.</text>
</comment>
<dbReference type="EMBL" id="NWSH01000003">
    <property type="protein sequence ID" value="PCG81025.1"/>
    <property type="molecule type" value="Genomic_DNA"/>
</dbReference>
<feature type="compositionally biased region" description="Polar residues" evidence="1">
    <location>
        <begin position="224"/>
        <end position="234"/>
    </location>
</feature>
<feature type="compositionally biased region" description="Polar residues" evidence="1">
    <location>
        <begin position="861"/>
        <end position="871"/>
    </location>
</feature>
<feature type="region of interest" description="Disordered" evidence="1">
    <location>
        <begin position="323"/>
        <end position="380"/>
    </location>
</feature>
<feature type="compositionally biased region" description="Polar residues" evidence="1">
    <location>
        <begin position="1068"/>
        <end position="1078"/>
    </location>
</feature>
<name>A0A2A4K9Q6_HELVI</name>
<feature type="compositionally biased region" description="Polar residues" evidence="1">
    <location>
        <begin position="654"/>
        <end position="664"/>
    </location>
</feature>
<evidence type="ECO:0000256" key="1">
    <source>
        <dbReference type="SAM" id="MobiDB-lite"/>
    </source>
</evidence>
<feature type="compositionally biased region" description="Polar residues" evidence="1">
    <location>
        <begin position="569"/>
        <end position="579"/>
    </location>
</feature>
<feature type="region of interest" description="Disordered" evidence="1">
    <location>
        <begin position="624"/>
        <end position="672"/>
    </location>
</feature>
<feature type="compositionally biased region" description="Polar residues" evidence="1">
    <location>
        <begin position="723"/>
        <end position="733"/>
    </location>
</feature>
<feature type="region of interest" description="Disordered" evidence="1">
    <location>
        <begin position="684"/>
        <end position="741"/>
    </location>
</feature>
<feature type="compositionally biased region" description="Polar residues" evidence="1">
    <location>
        <begin position="106"/>
        <end position="115"/>
    </location>
</feature>
<feature type="region of interest" description="Disordered" evidence="1">
    <location>
        <begin position="753"/>
        <end position="810"/>
    </location>
</feature>
<feature type="compositionally biased region" description="Polar residues" evidence="1">
    <location>
        <begin position="11"/>
        <end position="27"/>
    </location>
</feature>
<feature type="compositionally biased region" description="Low complexity" evidence="1">
    <location>
        <begin position="392"/>
        <end position="408"/>
    </location>
</feature>
<feature type="compositionally biased region" description="Low complexity" evidence="1">
    <location>
        <begin position="47"/>
        <end position="63"/>
    </location>
</feature>
<gene>
    <name evidence="2" type="ORF">B5V51_4063</name>
</gene>
<feature type="compositionally biased region" description="Low complexity" evidence="1">
    <location>
        <begin position="822"/>
        <end position="838"/>
    </location>
</feature>
<feature type="region of interest" description="Disordered" evidence="1">
    <location>
        <begin position="461"/>
        <end position="518"/>
    </location>
</feature>
<proteinExistence type="predicted"/>
<feature type="region of interest" description="Disordered" evidence="1">
    <location>
        <begin position="185"/>
        <end position="242"/>
    </location>
</feature>
<feature type="region of interest" description="Disordered" evidence="1">
    <location>
        <begin position="960"/>
        <end position="1017"/>
    </location>
</feature>
<feature type="region of interest" description="Disordered" evidence="1">
    <location>
        <begin position="392"/>
        <end position="449"/>
    </location>
</feature>
<feature type="compositionally biased region" description="Polar residues" evidence="1">
    <location>
        <begin position="930"/>
        <end position="940"/>
    </location>
</feature>
<feature type="compositionally biased region" description="Polar residues" evidence="1">
    <location>
        <begin position="37"/>
        <end position="46"/>
    </location>
</feature>
<feature type="compositionally biased region" description="Low complexity" evidence="1">
    <location>
        <begin position="254"/>
        <end position="270"/>
    </location>
</feature>
<feature type="compositionally biased region" description="Low complexity" evidence="1">
    <location>
        <begin position="530"/>
        <end position="546"/>
    </location>
</feature>
<feature type="compositionally biased region" description="Polar residues" evidence="1">
    <location>
        <begin position="362"/>
        <end position="372"/>
    </location>
</feature>
<feature type="compositionally biased region" description="Low complexity" evidence="1">
    <location>
        <begin position="323"/>
        <end position="339"/>
    </location>
</feature>
<reference evidence="2" key="1">
    <citation type="submission" date="2017-09" db="EMBL/GenBank/DDBJ databases">
        <title>Contemporary evolution of a Lepidopteran species, Heliothis virescens, in response to modern agricultural practices.</title>
        <authorList>
            <person name="Fritz M.L."/>
            <person name="Deyonke A.M."/>
            <person name="Papanicolaou A."/>
            <person name="Micinski S."/>
            <person name="Westbrook J."/>
            <person name="Gould F."/>
        </authorList>
    </citation>
    <scope>NUCLEOTIDE SEQUENCE [LARGE SCALE GENOMIC DNA]</scope>
    <source>
        <strain evidence="2">HvINT-</strain>
        <tissue evidence="2">Whole body</tissue>
    </source>
</reference>
<feature type="compositionally biased region" description="Polar residues" evidence="1">
    <location>
        <begin position="431"/>
        <end position="441"/>
    </location>
</feature>